<name>A0A0B6CS30_9GAMM</name>
<dbReference type="RefSeq" id="WP_044526362.1">
    <property type="nucleotide sequence ID" value="NZ_CP009440.1"/>
</dbReference>
<evidence type="ECO:0000313" key="1">
    <source>
        <dbReference type="EMBL" id="AJI53284.1"/>
    </source>
</evidence>
<protein>
    <submittedName>
        <fullName evidence="1">Uncharacterized protein</fullName>
    </submittedName>
</protein>
<dbReference type="EMBL" id="CP009440">
    <property type="protein sequence ID" value="AJI53284.1"/>
    <property type="molecule type" value="Genomic_DNA"/>
</dbReference>
<accession>A0A0B6CS30</accession>
<reference evidence="1 2" key="1">
    <citation type="journal article" date="2015" name="Genome Announc.">
        <title>Genome sequencing of 18 francisella strains to aid in assay development and testing.</title>
        <authorList>
            <person name="Johnson S.L."/>
            <person name="Daligault H.E."/>
            <person name="Davenport K.W."/>
            <person name="Coyne S.R."/>
            <person name="Frey K.G."/>
            <person name="Koroleva G.I."/>
            <person name="Broomall S.M."/>
            <person name="Bishop-Lilly K.A."/>
            <person name="Bruce D.C."/>
            <person name="Chertkov O."/>
            <person name="Freitas T."/>
            <person name="Jaissle J."/>
            <person name="Ladner J.T."/>
            <person name="Rosenzweig C.N."/>
            <person name="Gibbons H.S."/>
            <person name="Palacios G.F."/>
            <person name="Redden C.L."/>
            <person name="Xu Y."/>
            <person name="Minogue T.D."/>
            <person name="Chain P.S."/>
        </authorList>
    </citation>
    <scope>NUCLEOTIDE SEQUENCE [LARGE SCALE GENOMIC DNA]</scope>
    <source>
        <strain evidence="1 2">GA01-2794</strain>
    </source>
</reference>
<evidence type="ECO:0000313" key="2">
    <source>
        <dbReference type="Proteomes" id="UP000031830"/>
    </source>
</evidence>
<organism evidence="1 2">
    <name type="scientific">Francisella philomiragia</name>
    <dbReference type="NCBI Taxonomy" id="28110"/>
    <lineage>
        <taxon>Bacteria</taxon>
        <taxon>Pseudomonadati</taxon>
        <taxon>Pseudomonadota</taxon>
        <taxon>Gammaproteobacteria</taxon>
        <taxon>Thiotrichales</taxon>
        <taxon>Francisellaceae</taxon>
        <taxon>Francisella</taxon>
    </lineage>
</organism>
<dbReference type="Proteomes" id="UP000031830">
    <property type="component" value="Chromosome"/>
</dbReference>
<sequence>MIDIDTSALEKTVKKLEEKSFVKIQKAYDKAMRFFISVARITLTREQQRELTSDAFRKRLLIGDSSLWFGQNMLGVEKFTNATQSGKDIVFGNNQRVKNAWFMKPKQNKTALAFTRSKDGRTYRRAIAPAKNTILDKNQSKNIQKHLASLLQIHFYPKFKEFLEAEYAK</sequence>
<proteinExistence type="predicted"/>
<dbReference type="KEGG" id="fpz:LA55_1231"/>
<dbReference type="AlphaFoldDB" id="A0A0B6CS30"/>
<gene>
    <name evidence="1" type="ORF">LA55_1231</name>
</gene>